<reference evidence="1 2" key="1">
    <citation type="submission" date="2020-09" db="EMBL/GenBank/DDBJ databases">
        <title>De no assembly of potato wild relative species, Solanum commersonii.</title>
        <authorList>
            <person name="Cho K."/>
        </authorList>
    </citation>
    <scope>NUCLEOTIDE SEQUENCE [LARGE SCALE GENOMIC DNA]</scope>
    <source>
        <strain evidence="1">LZ3.2</strain>
        <tissue evidence="1">Leaf</tissue>
    </source>
</reference>
<keyword evidence="2" id="KW-1185">Reference proteome</keyword>
<evidence type="ECO:0008006" key="3">
    <source>
        <dbReference type="Google" id="ProtNLM"/>
    </source>
</evidence>
<accession>A0A9J5Y2N2</accession>
<protein>
    <recommendedName>
        <fullName evidence="3">hAT-like transposase RNase-H fold domain-containing protein</fullName>
    </recommendedName>
</protein>
<dbReference type="AlphaFoldDB" id="A0A9J5Y2N2"/>
<name>A0A9J5Y2N2_SOLCO</name>
<comment type="caution">
    <text evidence="1">The sequence shown here is derived from an EMBL/GenBank/DDBJ whole genome shotgun (WGS) entry which is preliminary data.</text>
</comment>
<organism evidence="1 2">
    <name type="scientific">Solanum commersonii</name>
    <name type="common">Commerson's wild potato</name>
    <name type="synonym">Commerson's nightshade</name>
    <dbReference type="NCBI Taxonomy" id="4109"/>
    <lineage>
        <taxon>Eukaryota</taxon>
        <taxon>Viridiplantae</taxon>
        <taxon>Streptophyta</taxon>
        <taxon>Embryophyta</taxon>
        <taxon>Tracheophyta</taxon>
        <taxon>Spermatophyta</taxon>
        <taxon>Magnoliopsida</taxon>
        <taxon>eudicotyledons</taxon>
        <taxon>Gunneridae</taxon>
        <taxon>Pentapetalae</taxon>
        <taxon>asterids</taxon>
        <taxon>lamiids</taxon>
        <taxon>Solanales</taxon>
        <taxon>Solanaceae</taxon>
        <taxon>Solanoideae</taxon>
        <taxon>Solaneae</taxon>
        <taxon>Solanum</taxon>
    </lineage>
</organism>
<dbReference type="OrthoDB" id="660234at2759"/>
<evidence type="ECO:0000313" key="1">
    <source>
        <dbReference type="EMBL" id="KAG5594689.1"/>
    </source>
</evidence>
<evidence type="ECO:0000313" key="2">
    <source>
        <dbReference type="Proteomes" id="UP000824120"/>
    </source>
</evidence>
<proteinExistence type="predicted"/>
<gene>
    <name evidence="1" type="ORF">H5410_035921</name>
</gene>
<dbReference type="Proteomes" id="UP000824120">
    <property type="component" value="Chromosome 7"/>
</dbReference>
<feature type="non-terminal residue" evidence="1">
    <location>
        <position position="1"/>
    </location>
</feature>
<sequence>MQFNSHNAYPEVKLNHSDWDEVNELRIFLKSFYDATKKISGIAIEIIITKFKKYFFPIPQIYLTTILFNPEYKKYGAKALVQCIYQNIDIKPEEKPDLVTCQNSIKLLAKELYDKYCSLDNVENPQMSMPRVGAHGRVKHKLGLDSSNK</sequence>
<dbReference type="EMBL" id="JACXVP010000007">
    <property type="protein sequence ID" value="KAG5594689.1"/>
    <property type="molecule type" value="Genomic_DNA"/>
</dbReference>